<dbReference type="GO" id="GO:0005737">
    <property type="term" value="C:cytoplasm"/>
    <property type="evidence" value="ECO:0007669"/>
    <property type="project" value="UniProtKB-SubCell"/>
</dbReference>
<dbReference type="Pfam" id="PF00072">
    <property type="entry name" value="Response_reg"/>
    <property type="match status" value="1"/>
</dbReference>
<keyword evidence="9" id="KW-1185">Reference proteome</keyword>
<dbReference type="Pfam" id="PF01339">
    <property type="entry name" value="CheB_methylest"/>
    <property type="match status" value="1"/>
</dbReference>
<comment type="subcellular location">
    <subcellularLocation>
        <location evidence="3">Cytoplasm</location>
    </subcellularLocation>
</comment>
<evidence type="ECO:0000259" key="7">
    <source>
        <dbReference type="PROSITE" id="PS50122"/>
    </source>
</evidence>
<evidence type="ECO:0000256" key="5">
    <source>
        <dbReference type="PROSITE-ProRule" id="PRU00169"/>
    </source>
</evidence>
<evidence type="ECO:0000313" key="9">
    <source>
        <dbReference type="Proteomes" id="UP000654993"/>
    </source>
</evidence>
<keyword evidence="3 5" id="KW-0597">Phosphoprotein</keyword>
<dbReference type="Gene3D" id="3.40.50.180">
    <property type="entry name" value="Methylesterase CheB, C-terminal domain"/>
    <property type="match status" value="1"/>
</dbReference>
<dbReference type="InterPro" id="IPR008248">
    <property type="entry name" value="CheB-like"/>
</dbReference>
<dbReference type="GO" id="GO:0008984">
    <property type="term" value="F:protein-glutamate methylesterase activity"/>
    <property type="evidence" value="ECO:0007669"/>
    <property type="project" value="UniProtKB-UniRule"/>
</dbReference>
<comment type="caution">
    <text evidence="8">The sequence shown here is derived from an EMBL/GenBank/DDBJ whole genome shotgun (WGS) entry which is preliminary data.</text>
</comment>
<dbReference type="Gene3D" id="3.40.50.2300">
    <property type="match status" value="1"/>
</dbReference>
<feature type="domain" description="Response regulatory" evidence="6">
    <location>
        <begin position="6"/>
        <end position="123"/>
    </location>
</feature>
<dbReference type="InterPro" id="IPR001789">
    <property type="entry name" value="Sig_transdc_resp-reg_receiver"/>
</dbReference>
<dbReference type="PIRSF" id="PIRSF000876">
    <property type="entry name" value="RR_chemtxs_CheB"/>
    <property type="match status" value="1"/>
</dbReference>
<feature type="active site" evidence="3 4">
    <location>
        <position position="177"/>
    </location>
</feature>
<dbReference type="InterPro" id="IPR011006">
    <property type="entry name" value="CheY-like_superfamily"/>
</dbReference>
<feature type="modified residue" description="4-aspartylphosphate" evidence="3 5">
    <location>
        <position position="57"/>
    </location>
</feature>
<dbReference type="InterPro" id="IPR000673">
    <property type="entry name" value="Sig_transdc_resp-reg_Me-estase"/>
</dbReference>
<proteinExistence type="inferred from homology"/>
<dbReference type="CDD" id="cd16432">
    <property type="entry name" value="CheB_Rec"/>
    <property type="match status" value="1"/>
</dbReference>
<sequence length="358" mass="39687">MVRQHQVLVVDDSAFMRKLIADLIASDPDFTVIGAAKNGREAVDMTLRLKPDVITMDVEMPVMDGIQALQEIMAKCPTPVVILSSHTDEGDMLTFEALEKGAIDFVKKPSGTISVDLYKIKEVLLEKLHAALNARILPKRSEVPVNRSGRSVGPEAPPDTMGKPAKMFRHLVAIGTSTGGPKALQRILPTLPRNFPAPILIVQHMPPNFTRSLAQRLDAMSQIRVVEAEHEMKVEVGTAYIAPGDWHMVLHRRRSNQYVIHLHQDALRNGHRPSVDVLFDSLAEYSELERHLVILTGMGGDGAHAMKRLYDSGVRSTIAESEETCVVFGMPKVAIELQAVRYILPLDDIPPKLMELVR</sequence>
<dbReference type="EC" id="3.1.1.61" evidence="3"/>
<keyword evidence="3" id="KW-0963">Cytoplasm</keyword>
<evidence type="ECO:0000256" key="1">
    <source>
        <dbReference type="ARBA" id="ARBA00022801"/>
    </source>
</evidence>
<organism evidence="8 9">
    <name type="scientific">Insulibacter thermoxylanivorax</name>
    <dbReference type="NCBI Taxonomy" id="2749268"/>
    <lineage>
        <taxon>Bacteria</taxon>
        <taxon>Bacillati</taxon>
        <taxon>Bacillota</taxon>
        <taxon>Bacilli</taxon>
        <taxon>Bacillales</taxon>
        <taxon>Paenibacillaceae</taxon>
        <taxon>Insulibacter</taxon>
    </lineage>
</organism>
<evidence type="ECO:0000313" key="8">
    <source>
        <dbReference type="EMBL" id="GFR37710.1"/>
    </source>
</evidence>
<accession>A0A916QBS5</accession>
<comment type="domain">
    <text evidence="3">Contains a C-terminal catalytic domain, and an N-terminal region which modulates catalytic activity.</text>
</comment>
<dbReference type="SUPFAM" id="SSF52738">
    <property type="entry name" value="Methylesterase CheB, C-terminal domain"/>
    <property type="match status" value="1"/>
</dbReference>
<keyword evidence="3 4" id="KW-0145">Chemotaxis</keyword>
<dbReference type="SUPFAM" id="SSF52172">
    <property type="entry name" value="CheY-like"/>
    <property type="match status" value="1"/>
</dbReference>
<evidence type="ECO:0000256" key="3">
    <source>
        <dbReference type="HAMAP-Rule" id="MF_00099"/>
    </source>
</evidence>
<comment type="similarity">
    <text evidence="3">Belongs to the CheB family.</text>
</comment>
<dbReference type="NCBIfam" id="NF001965">
    <property type="entry name" value="PRK00742.1"/>
    <property type="match status" value="1"/>
</dbReference>
<dbReference type="PANTHER" id="PTHR42872">
    <property type="entry name" value="PROTEIN-GLUTAMATE METHYLESTERASE/PROTEIN-GLUTAMINE GLUTAMINASE"/>
    <property type="match status" value="1"/>
</dbReference>
<comment type="catalytic activity">
    <reaction evidence="2 3">
        <text>[protein]-L-glutamate 5-O-methyl ester + H2O = L-glutamyl-[protein] + methanol + H(+)</text>
        <dbReference type="Rhea" id="RHEA:23236"/>
        <dbReference type="Rhea" id="RHEA-COMP:10208"/>
        <dbReference type="Rhea" id="RHEA-COMP:10311"/>
        <dbReference type="ChEBI" id="CHEBI:15377"/>
        <dbReference type="ChEBI" id="CHEBI:15378"/>
        <dbReference type="ChEBI" id="CHEBI:17790"/>
        <dbReference type="ChEBI" id="CHEBI:29973"/>
        <dbReference type="ChEBI" id="CHEBI:82795"/>
        <dbReference type="EC" id="3.1.1.61"/>
    </reaction>
</comment>
<protein>
    <recommendedName>
        <fullName evidence="3">Protein-glutamate methylesterase/protein-glutamine glutaminase</fullName>
        <ecNumber evidence="3">3.1.1.61</ecNumber>
        <ecNumber evidence="3">3.5.1.44</ecNumber>
    </recommendedName>
</protein>
<feature type="domain" description="CheB-type methylesterase" evidence="7">
    <location>
        <begin position="164"/>
        <end position="358"/>
    </location>
</feature>
<dbReference type="PANTHER" id="PTHR42872:SF3">
    <property type="entry name" value="PROTEIN-GLUTAMATE METHYLESTERASE_PROTEIN-GLUTAMINE GLUTAMINASE 1"/>
    <property type="match status" value="1"/>
</dbReference>
<dbReference type="EC" id="3.5.1.44" evidence="3"/>
<dbReference type="SMART" id="SM00448">
    <property type="entry name" value="REC"/>
    <property type="match status" value="1"/>
</dbReference>
<comment type="catalytic activity">
    <reaction evidence="3">
        <text>L-glutaminyl-[protein] + H2O = L-glutamyl-[protein] + NH4(+)</text>
        <dbReference type="Rhea" id="RHEA:16441"/>
        <dbReference type="Rhea" id="RHEA-COMP:10207"/>
        <dbReference type="Rhea" id="RHEA-COMP:10208"/>
        <dbReference type="ChEBI" id="CHEBI:15377"/>
        <dbReference type="ChEBI" id="CHEBI:28938"/>
        <dbReference type="ChEBI" id="CHEBI:29973"/>
        <dbReference type="ChEBI" id="CHEBI:30011"/>
        <dbReference type="EC" id="3.5.1.44"/>
    </reaction>
</comment>
<dbReference type="GO" id="GO:0050568">
    <property type="term" value="F:protein-glutamine glutaminase activity"/>
    <property type="evidence" value="ECO:0007669"/>
    <property type="project" value="UniProtKB-UniRule"/>
</dbReference>
<evidence type="ECO:0000256" key="2">
    <source>
        <dbReference type="ARBA" id="ARBA00048267"/>
    </source>
</evidence>
<evidence type="ECO:0000256" key="4">
    <source>
        <dbReference type="PROSITE-ProRule" id="PRU00050"/>
    </source>
</evidence>
<comment type="function">
    <text evidence="3">Involved in chemotaxis. Part of a chemotaxis signal transduction system that modulates chemotaxis in response to various stimuli. Catalyzes the demethylation of specific methylglutamate residues introduced into the chemoreceptors (methyl-accepting chemotaxis proteins or MCP) by CheR. Also mediates the irreversible deamidation of specific glutamine residues to glutamic acid.</text>
</comment>
<dbReference type="PROSITE" id="PS50122">
    <property type="entry name" value="CHEB"/>
    <property type="match status" value="1"/>
</dbReference>
<dbReference type="GO" id="GO:0006935">
    <property type="term" value="P:chemotaxis"/>
    <property type="evidence" value="ECO:0007669"/>
    <property type="project" value="UniProtKB-UniRule"/>
</dbReference>
<feature type="active site" evidence="3 4">
    <location>
        <position position="204"/>
    </location>
</feature>
<gene>
    <name evidence="3 8" type="primary">cheB</name>
    <name evidence="8" type="ORF">PRECH8_10060</name>
</gene>
<dbReference type="RefSeq" id="WP_200965986.1">
    <property type="nucleotide sequence ID" value="NZ_BMAQ01000006.1"/>
</dbReference>
<dbReference type="NCBIfam" id="NF009206">
    <property type="entry name" value="PRK12555.1"/>
    <property type="match status" value="1"/>
</dbReference>
<reference evidence="8" key="2">
    <citation type="journal article" date="2021" name="Data Brief">
        <title>Draft genome sequence data of the facultative, thermophilic, xylanolytic bacterium Paenibacillus sp. strain DA-C8.</title>
        <authorList>
            <person name="Chhe C."/>
            <person name="Uke A."/>
            <person name="Baramee S."/>
            <person name="Ungkulpasvich U."/>
            <person name="Tachaapaikoon C."/>
            <person name="Pason P."/>
            <person name="Waeonukul R."/>
            <person name="Ratanakhanokchai K."/>
            <person name="Kosugi A."/>
        </authorList>
    </citation>
    <scope>NUCLEOTIDE SEQUENCE</scope>
    <source>
        <strain evidence="8">DA-C8</strain>
    </source>
</reference>
<reference evidence="8" key="1">
    <citation type="submission" date="2020-08" db="EMBL/GenBank/DDBJ databases">
        <authorList>
            <person name="Uke A."/>
            <person name="Chhe C."/>
            <person name="Baramee S."/>
            <person name="Kosugi A."/>
        </authorList>
    </citation>
    <scope>NUCLEOTIDE SEQUENCE</scope>
    <source>
        <strain evidence="8">DA-C8</strain>
    </source>
</reference>
<dbReference type="HAMAP" id="MF_00099">
    <property type="entry name" value="CheB_chemtxs"/>
    <property type="match status" value="1"/>
</dbReference>
<dbReference type="CDD" id="cd17541">
    <property type="entry name" value="REC_CheB-like"/>
    <property type="match status" value="1"/>
</dbReference>
<dbReference type="AlphaFoldDB" id="A0A916QBS5"/>
<comment type="PTM">
    <text evidence="3">Phosphorylated by CheA. Phosphorylation of the N-terminal regulatory domain activates the methylesterase activity.</text>
</comment>
<keyword evidence="1 3" id="KW-0378">Hydrolase</keyword>
<dbReference type="PROSITE" id="PS50110">
    <property type="entry name" value="RESPONSE_REGULATORY"/>
    <property type="match status" value="1"/>
</dbReference>
<feature type="active site" evidence="3 4">
    <location>
        <position position="301"/>
    </location>
</feature>
<dbReference type="Proteomes" id="UP000654993">
    <property type="component" value="Unassembled WGS sequence"/>
</dbReference>
<dbReference type="GO" id="GO:0000156">
    <property type="term" value="F:phosphorelay response regulator activity"/>
    <property type="evidence" value="ECO:0007669"/>
    <property type="project" value="InterPro"/>
</dbReference>
<dbReference type="InterPro" id="IPR035909">
    <property type="entry name" value="CheB_C"/>
</dbReference>
<dbReference type="EMBL" id="BMAQ01000006">
    <property type="protein sequence ID" value="GFR37710.1"/>
    <property type="molecule type" value="Genomic_DNA"/>
</dbReference>
<name>A0A916QBS5_9BACL</name>
<evidence type="ECO:0000259" key="6">
    <source>
        <dbReference type="PROSITE" id="PS50110"/>
    </source>
</evidence>